<evidence type="ECO:0000313" key="2">
    <source>
        <dbReference type="Proteomes" id="UP000249239"/>
    </source>
</evidence>
<keyword evidence="2" id="KW-1185">Reference proteome</keyword>
<dbReference type="InterPro" id="IPR046230">
    <property type="entry name" value="DUF6263"/>
</dbReference>
<dbReference type="AlphaFoldDB" id="A0A2W7NQL0"/>
<sequence length="310" mass="33363">MIEMKQFAKVFMTLAVTMAVGALSAQKYDLKYTLKQGDKWVSKQVVEQNINQQVMGMANDMKVSMDATTSMVVESVADGNYHMTMTYDAMVMKIESPFMNMSYDSSQPADAQNPMAAAMGAVVGQTYRFVMTNKGKVLSVTGFDDLMSKLVTAAGGNESAAKQVAEGLKQQFSDEAIKSSIEMSSAMFPAQEVAIGETWTVETGIAMTVSMTNVSTMTLKEVKDGKWIVEGVSKLTSSKDKPIEVSGMTQHVDMNGTTTFYSEISATTGWVVASKADMSIDGTVTMEGGQLPAAMEIPMKIKGTVSSSVL</sequence>
<dbReference type="EMBL" id="QKZK01000002">
    <property type="protein sequence ID" value="PZX20357.1"/>
    <property type="molecule type" value="Genomic_DNA"/>
</dbReference>
<dbReference type="Proteomes" id="UP000249239">
    <property type="component" value="Unassembled WGS sequence"/>
</dbReference>
<dbReference type="Pfam" id="PF19777">
    <property type="entry name" value="DUF6263"/>
    <property type="match status" value="1"/>
</dbReference>
<proteinExistence type="predicted"/>
<accession>A0A2W7NQL0</accession>
<protein>
    <submittedName>
        <fullName evidence="1">Uncharacterized protein</fullName>
    </submittedName>
</protein>
<evidence type="ECO:0000313" key="1">
    <source>
        <dbReference type="EMBL" id="PZX20357.1"/>
    </source>
</evidence>
<reference evidence="1 2" key="1">
    <citation type="submission" date="2018-06" db="EMBL/GenBank/DDBJ databases">
        <title>Genomic Encyclopedia of Archaeal and Bacterial Type Strains, Phase II (KMG-II): from individual species to whole genera.</title>
        <authorList>
            <person name="Goeker M."/>
        </authorList>
    </citation>
    <scope>NUCLEOTIDE SEQUENCE [LARGE SCALE GENOMIC DNA]</scope>
    <source>
        <strain evidence="1 2">DSM 6779</strain>
    </source>
</reference>
<name>A0A2W7NQL0_9BACT</name>
<gene>
    <name evidence="1" type="ORF">LX69_00354</name>
</gene>
<comment type="caution">
    <text evidence="1">The sequence shown here is derived from an EMBL/GenBank/DDBJ whole genome shotgun (WGS) entry which is preliminary data.</text>
</comment>
<organism evidence="1 2">
    <name type="scientific">Breznakibacter xylanolyticus</name>
    <dbReference type="NCBI Taxonomy" id="990"/>
    <lineage>
        <taxon>Bacteria</taxon>
        <taxon>Pseudomonadati</taxon>
        <taxon>Bacteroidota</taxon>
        <taxon>Bacteroidia</taxon>
        <taxon>Marinilabiliales</taxon>
        <taxon>Marinilabiliaceae</taxon>
        <taxon>Breznakibacter</taxon>
    </lineage>
</organism>